<protein>
    <recommendedName>
        <fullName evidence="2">DUF4211 domain-containing protein</fullName>
    </recommendedName>
</protein>
<evidence type="ECO:0000256" key="1">
    <source>
        <dbReference type="SAM" id="MobiDB-lite"/>
    </source>
</evidence>
<evidence type="ECO:0000313" key="4">
    <source>
        <dbReference type="Proteomes" id="UP001152622"/>
    </source>
</evidence>
<feature type="domain" description="DUF4211" evidence="2">
    <location>
        <begin position="1594"/>
        <end position="1713"/>
    </location>
</feature>
<name>A0A9Q1EKW9_SYNKA</name>
<dbReference type="InterPro" id="IPR025451">
    <property type="entry name" value="DUF4211"/>
</dbReference>
<feature type="compositionally biased region" description="Polar residues" evidence="1">
    <location>
        <begin position="1362"/>
        <end position="1373"/>
    </location>
</feature>
<feature type="compositionally biased region" description="Polar residues" evidence="1">
    <location>
        <begin position="398"/>
        <end position="407"/>
    </location>
</feature>
<proteinExistence type="predicted"/>
<feature type="region of interest" description="Disordered" evidence="1">
    <location>
        <begin position="1114"/>
        <end position="1201"/>
    </location>
</feature>
<feature type="region of interest" description="Disordered" evidence="1">
    <location>
        <begin position="730"/>
        <end position="749"/>
    </location>
</feature>
<feature type="region of interest" description="Disordered" evidence="1">
    <location>
        <begin position="1331"/>
        <end position="1373"/>
    </location>
</feature>
<dbReference type="Pfam" id="PF13926">
    <property type="entry name" value="DUF4211"/>
    <property type="match status" value="1"/>
</dbReference>
<feature type="compositionally biased region" description="Polar residues" evidence="1">
    <location>
        <begin position="281"/>
        <end position="299"/>
    </location>
</feature>
<dbReference type="EMBL" id="JAINUF010000016">
    <property type="protein sequence ID" value="KAJ8340585.1"/>
    <property type="molecule type" value="Genomic_DNA"/>
</dbReference>
<accession>A0A9Q1EKW9</accession>
<dbReference type="OrthoDB" id="8447576at2759"/>
<reference evidence="3" key="1">
    <citation type="journal article" date="2023" name="Science">
        <title>Genome structures resolve the early diversification of teleost fishes.</title>
        <authorList>
            <person name="Parey E."/>
            <person name="Louis A."/>
            <person name="Montfort J."/>
            <person name="Bouchez O."/>
            <person name="Roques C."/>
            <person name="Iampietro C."/>
            <person name="Lluch J."/>
            <person name="Castinel A."/>
            <person name="Donnadieu C."/>
            <person name="Desvignes T."/>
            <person name="Floi Bucao C."/>
            <person name="Jouanno E."/>
            <person name="Wen M."/>
            <person name="Mejri S."/>
            <person name="Dirks R."/>
            <person name="Jansen H."/>
            <person name="Henkel C."/>
            <person name="Chen W.J."/>
            <person name="Zahm M."/>
            <person name="Cabau C."/>
            <person name="Klopp C."/>
            <person name="Thompson A.W."/>
            <person name="Robinson-Rechavi M."/>
            <person name="Braasch I."/>
            <person name="Lecointre G."/>
            <person name="Bobe J."/>
            <person name="Postlethwait J.H."/>
            <person name="Berthelot C."/>
            <person name="Roest Crollius H."/>
            <person name="Guiguen Y."/>
        </authorList>
    </citation>
    <scope>NUCLEOTIDE SEQUENCE</scope>
    <source>
        <strain evidence="3">WJC10195</strain>
    </source>
</reference>
<evidence type="ECO:0000313" key="3">
    <source>
        <dbReference type="EMBL" id="KAJ8340585.1"/>
    </source>
</evidence>
<dbReference type="InterPro" id="IPR052466">
    <property type="entry name" value="DNA_MethProtect_Complex"/>
</dbReference>
<dbReference type="Proteomes" id="UP001152622">
    <property type="component" value="Chromosome 16"/>
</dbReference>
<dbReference type="PANTHER" id="PTHR14709:SF2">
    <property type="entry name" value="GLUTAMINE AND SERINE-RICH PROTEIN 1"/>
    <property type="match status" value="1"/>
</dbReference>
<keyword evidence="4" id="KW-1185">Reference proteome</keyword>
<feature type="region of interest" description="Disordered" evidence="1">
    <location>
        <begin position="1240"/>
        <end position="1265"/>
    </location>
</feature>
<feature type="compositionally biased region" description="Low complexity" evidence="1">
    <location>
        <begin position="354"/>
        <end position="366"/>
    </location>
</feature>
<gene>
    <name evidence="3" type="ORF">SKAU_G00352180</name>
</gene>
<dbReference type="PANTHER" id="PTHR14709">
    <property type="entry name" value="GLUTAMINE AND SERINE-RICH PROTEIN 1-RELATED"/>
    <property type="match status" value="1"/>
</dbReference>
<organism evidence="3 4">
    <name type="scientific">Synaphobranchus kaupii</name>
    <name type="common">Kaup's arrowtooth eel</name>
    <dbReference type="NCBI Taxonomy" id="118154"/>
    <lineage>
        <taxon>Eukaryota</taxon>
        <taxon>Metazoa</taxon>
        <taxon>Chordata</taxon>
        <taxon>Craniata</taxon>
        <taxon>Vertebrata</taxon>
        <taxon>Euteleostomi</taxon>
        <taxon>Actinopterygii</taxon>
        <taxon>Neopterygii</taxon>
        <taxon>Teleostei</taxon>
        <taxon>Anguilliformes</taxon>
        <taxon>Synaphobranchidae</taxon>
        <taxon>Synaphobranchus</taxon>
    </lineage>
</organism>
<evidence type="ECO:0000259" key="2">
    <source>
        <dbReference type="Pfam" id="PF13926"/>
    </source>
</evidence>
<feature type="compositionally biased region" description="Polar residues" evidence="1">
    <location>
        <begin position="328"/>
        <end position="353"/>
    </location>
</feature>
<feature type="region of interest" description="Disordered" evidence="1">
    <location>
        <begin position="275"/>
        <end position="423"/>
    </location>
</feature>
<comment type="caution">
    <text evidence="3">The sequence shown here is derived from an EMBL/GenBank/DDBJ whole genome shotgun (WGS) entry which is preliminary data.</text>
</comment>
<sequence>MMDRNYPTSSFADQLAPPAQTAAWAYERSTANIKPSSTYGATPPEPELLQRQTYAASNHQPPTFTTAHHPTGLSGIFDAGLHAANSSTTEASVMSFLSAIESRTPQAGPATASLLPQFRTPSWQTGMNSSAATELYVAGALPSGTIPTPYQHHNNFSTRSFSTAPTLALQDASFASSTNGILSAQDPLLQMKPIQGSLAPALPFDRFSGAALSTSVPPQSSTYRSAQESAPHLLQPQFSLLPSALGGTQAASQAYGTSVFAGSIERALQRECSVIKHHQRPSSTQSMQSQLSGSTQHSLQGYMAGGGGEVTFQSSPREPAVLPCSPVGESTQVSDSRLQQKTSQSTLEQTQAYPSSISSPTFSSPSGTKTKDCSSRHTQQTPEAGDPHGGSPDLRPQSYPSPIQRQSPVIAGQPQPYTSAQLPSLMPVSPLQHYVTSQTVPNHIGQVCSSSQLERLPSFYKTLTTFSGQSGNVTPVSQSLVYSTGQQQGLLLVGRSEEYGAQTQGACQGNTAQSYSSSHSQTLPTVSYSAQSQGLATISLSQSYTSGHSLALTSESLPFSSTRAQSLPTSSSTQEYILMQPSPSIKTENTLSPQPQKYLLPVQSPPFSLASHSQALQNNQSSAELKLPYSKRKMDANAFAISKQEADEFPVQDLQGLQQVSQDPTTQALAVCDIGEQNNVGHANSKVDDRYNSQSVIRSSMQPEDQIMGLALSESKKDERVVPLNHHKQHMATTSTSQVTTDTKRNSPLLQPSHVTIGTEELNKQHSLLHAVPEPQLSLNHQIQGTSAHQQSQNHMIQQTQYIRLPSAQVLLEPSRDLQRILLQQPLFHPGLDSTKVSPQMQQIPVHYLQMDDQAMGSSDSHSQQQVVLPQGSDVLKMGIAEASKSIQQQHPTPKENFGQTNQHDAKHHFALSSICFPDSMLLGDERNILSNVDDILAATAAACGVTPQDFVKATSEGEMPSLANSIDSKGHFQFVDTRHISPSFSSPHTIAANTHTVAMTQNSAQLNIGIHQLPKSGGLEHQAIEVSNAPMQQELTSSAFSSGQDIGERVVGSLQRSRSTSQLQEGEKVSVAENGTLGYRNGVFNPCGRSLNNENTTSENDLQQAGEECDSMGLINKTNLPKGKDHGQIPGQKTAKVDQAGFECSTSSFPKKKAKSKGSNKLVGEEENGYPKSAKRSGQGKRQNSRGSETSSPSTSDCCYDGYQQQERMRQKIREVEEKQPEVKTGFIGSFLDFLKSGPKQQFSSPPIRMPNRSRKAPASFKRPSCSLPLTSKPQLLPAPLTLPEADAVSACKRLDEELKRNLEALPSFSSDEDDSVGKNQDLQKSITSALSALDDPSDKKSHFGVTEKNNSGPIIKQEQSHSVPSSGLKTEKQCSVTSVEMSVPEQMKEFPPDQMATQLNSVAIEGLTDEDLSDSGGEGMYRERDEFVVKIEDIECLKMTLAAGHEPPAIWKVQKALLQKFVPELRDGTRVFSATNSYLGYFGDAKTLYRRVYVKFIDTVNKREYVRVCSRKPRCKPMHSMRGSHAKALLGQRAASGAVSDPYGMKPASSKPPSKPKTKQHKVKAEPPPKKRKKWKEFSSSPAVLSPEAVSEDDEFSPPVPFATRFLNTRTMKEAFKSYVELLISVALDSNVMEALEKENDELLLPHMKRVDGMITDNRRRLLPKLRVGQLFKNALDSFPELSVVAELTKDGETPTFKVRLSGKTYHKKTMRPSKASSKLPLEYTVEKEKTQWFSLYHSLQHYKYHTFLICKDEIASLQTQGRDLGRQEMVQLCLGDGKWVEGLFDKFGELLTQVQQTCLL</sequence>
<feature type="region of interest" description="Disordered" evidence="1">
    <location>
        <begin position="1540"/>
        <end position="1582"/>
    </location>
</feature>
<feature type="compositionally biased region" description="Low complexity" evidence="1">
    <location>
        <begin position="1186"/>
        <end position="1197"/>
    </location>
</feature>